<sequence>MNYSDGYGTTIGKVGSFEMDLTNKNKTKILLSKVPEVTIFFWIIKILCTTVGETFADFLNINLGLGLTLTSVIMGVAFAIVLFIQFRTKKYIPVIYWLTVVLISVFGTLITDNMVENMNVKLTTSVIMFTILLAATFVLWFMSEKTLSIHSIYTSKREAFYWLAILFTFALGTAVGDYVAEELALGYTLTGLIVVTIIACVFIAAKYFKFDSILTFWIAYVLTRPLGASLGDFMSQPKSLGGLGLGATVTSIIFLTAILAVVLFLSFTKRDKVENEKTQVNENRATSKRLAVQVCVMALVFVFAGIFIGTYASKHNKYVGDKKDLSGELAGFISTENDMRGYVAANDFKDARAKADTLEHDWDSQEGTLRPQNQSQWTEIDTTFDQVLTAVRTTTDIEKCKSVIDNSLAVLTKINSTSPAKTQTSQEEVQIPPAKTQTPESTSTQQPTQSSTSNTPKTSPLGDLSSFIKIEKDALALVNNGDLAGAKTRVKDLETAWDNAQANIQTKNPEKWTQIDGTIDKVLSQLRSSNPKQAACKSALEASISAMQS</sequence>
<feature type="transmembrane region" description="Helical" evidence="2">
    <location>
        <begin position="185"/>
        <end position="205"/>
    </location>
</feature>
<evidence type="ECO:0000313" key="3">
    <source>
        <dbReference type="EMBL" id="GFZ31117.1"/>
    </source>
</evidence>
<feature type="compositionally biased region" description="Low complexity" evidence="1">
    <location>
        <begin position="436"/>
        <end position="460"/>
    </location>
</feature>
<feature type="transmembrane region" description="Helical" evidence="2">
    <location>
        <begin position="243"/>
        <end position="268"/>
    </location>
</feature>
<feature type="transmembrane region" description="Helical" evidence="2">
    <location>
        <begin position="34"/>
        <end position="55"/>
    </location>
</feature>
<feature type="transmembrane region" description="Helical" evidence="2">
    <location>
        <begin position="212"/>
        <end position="231"/>
    </location>
</feature>
<evidence type="ECO:0008006" key="5">
    <source>
        <dbReference type="Google" id="ProtNLM"/>
    </source>
</evidence>
<keyword evidence="2" id="KW-0472">Membrane</keyword>
<feature type="transmembrane region" description="Helical" evidence="2">
    <location>
        <begin position="91"/>
        <end position="110"/>
    </location>
</feature>
<gene>
    <name evidence="3" type="ORF">CSC2_16430</name>
</gene>
<organism evidence="3 4">
    <name type="scientific">Clostridium zeae</name>
    <dbReference type="NCBI Taxonomy" id="2759022"/>
    <lineage>
        <taxon>Bacteria</taxon>
        <taxon>Bacillati</taxon>
        <taxon>Bacillota</taxon>
        <taxon>Clostridia</taxon>
        <taxon>Eubacteriales</taxon>
        <taxon>Clostridiaceae</taxon>
        <taxon>Clostridium</taxon>
    </lineage>
</organism>
<dbReference type="Proteomes" id="UP000663802">
    <property type="component" value="Unassembled WGS sequence"/>
</dbReference>
<feature type="compositionally biased region" description="Polar residues" evidence="1">
    <location>
        <begin position="417"/>
        <end position="428"/>
    </location>
</feature>
<evidence type="ECO:0000256" key="1">
    <source>
        <dbReference type="SAM" id="MobiDB-lite"/>
    </source>
</evidence>
<proteinExistence type="predicted"/>
<keyword evidence="2" id="KW-0812">Transmembrane</keyword>
<feature type="transmembrane region" description="Helical" evidence="2">
    <location>
        <begin position="122"/>
        <end position="140"/>
    </location>
</feature>
<comment type="caution">
    <text evidence="3">The sequence shown here is derived from an EMBL/GenBank/DDBJ whole genome shotgun (WGS) entry which is preliminary data.</text>
</comment>
<accession>A0ABQ1E8J5</accession>
<name>A0ABQ1E8J5_9CLOT</name>
<keyword evidence="2" id="KW-1133">Transmembrane helix</keyword>
<protein>
    <recommendedName>
        <fullName evidence="5">Membrane-anchored protein</fullName>
    </recommendedName>
</protein>
<evidence type="ECO:0000256" key="2">
    <source>
        <dbReference type="SAM" id="Phobius"/>
    </source>
</evidence>
<keyword evidence="4" id="KW-1185">Reference proteome</keyword>
<dbReference type="InterPro" id="IPR007136">
    <property type="entry name" value="DUF347"/>
</dbReference>
<evidence type="ECO:0000313" key="4">
    <source>
        <dbReference type="Proteomes" id="UP000663802"/>
    </source>
</evidence>
<reference evidence="3 4" key="1">
    <citation type="journal article" date="2021" name="Int. J. Syst. Evol. Microbiol.">
        <title>Clostridium zeae sp. nov., isolated from corn silage.</title>
        <authorList>
            <person name="Kobayashi H."/>
            <person name="Tanizawa Y."/>
            <person name="Yagura M."/>
            <person name="Sakamoto M."/>
            <person name="Ohkuma M."/>
            <person name="Tohno M."/>
        </authorList>
    </citation>
    <scope>NUCLEOTIDE SEQUENCE [LARGE SCALE GENOMIC DNA]</scope>
    <source>
        <strain evidence="3 4">CSC2</strain>
    </source>
</reference>
<feature type="transmembrane region" description="Helical" evidence="2">
    <location>
        <begin position="61"/>
        <end position="84"/>
    </location>
</feature>
<feature type="region of interest" description="Disordered" evidence="1">
    <location>
        <begin position="417"/>
        <end position="463"/>
    </location>
</feature>
<feature type="transmembrane region" description="Helical" evidence="2">
    <location>
        <begin position="289"/>
        <end position="312"/>
    </location>
</feature>
<dbReference type="Pfam" id="PF03988">
    <property type="entry name" value="DUF347"/>
    <property type="match status" value="4"/>
</dbReference>
<dbReference type="EMBL" id="BMBA01000001">
    <property type="protein sequence ID" value="GFZ31117.1"/>
    <property type="molecule type" value="Genomic_DNA"/>
</dbReference>
<feature type="transmembrane region" description="Helical" evidence="2">
    <location>
        <begin position="160"/>
        <end position="179"/>
    </location>
</feature>